<proteinExistence type="predicted"/>
<evidence type="ECO:0000313" key="2">
    <source>
        <dbReference type="Proteomes" id="UP001194468"/>
    </source>
</evidence>
<dbReference type="EMBL" id="WHUW01000031">
    <property type="protein sequence ID" value="KAF8433897.1"/>
    <property type="molecule type" value="Genomic_DNA"/>
</dbReference>
<comment type="caution">
    <text evidence="1">The sequence shown here is derived from an EMBL/GenBank/DDBJ whole genome shotgun (WGS) entry which is preliminary data.</text>
</comment>
<keyword evidence="2" id="KW-1185">Reference proteome</keyword>
<gene>
    <name evidence="1" type="ORF">L210DRAFT_954960</name>
</gene>
<dbReference type="Proteomes" id="UP001194468">
    <property type="component" value="Unassembled WGS sequence"/>
</dbReference>
<reference evidence="1" key="1">
    <citation type="submission" date="2019-10" db="EMBL/GenBank/DDBJ databases">
        <authorList>
            <consortium name="DOE Joint Genome Institute"/>
            <person name="Kuo A."/>
            <person name="Miyauchi S."/>
            <person name="Kiss E."/>
            <person name="Drula E."/>
            <person name="Kohler A."/>
            <person name="Sanchez-Garcia M."/>
            <person name="Andreopoulos B."/>
            <person name="Barry K.W."/>
            <person name="Bonito G."/>
            <person name="Buee M."/>
            <person name="Carver A."/>
            <person name="Chen C."/>
            <person name="Cichocki N."/>
            <person name="Clum A."/>
            <person name="Culley D."/>
            <person name="Crous P.W."/>
            <person name="Fauchery L."/>
            <person name="Girlanda M."/>
            <person name="Hayes R."/>
            <person name="Keri Z."/>
            <person name="LaButti K."/>
            <person name="Lipzen A."/>
            <person name="Lombard V."/>
            <person name="Magnuson J."/>
            <person name="Maillard F."/>
            <person name="Morin E."/>
            <person name="Murat C."/>
            <person name="Nolan M."/>
            <person name="Ohm R."/>
            <person name="Pangilinan J."/>
            <person name="Pereira M."/>
            <person name="Perotto S."/>
            <person name="Peter M."/>
            <person name="Riley R."/>
            <person name="Sitrit Y."/>
            <person name="Stielow B."/>
            <person name="Szollosi G."/>
            <person name="Zifcakova L."/>
            <person name="Stursova M."/>
            <person name="Spatafora J.W."/>
            <person name="Tedersoo L."/>
            <person name="Vaario L.-M."/>
            <person name="Yamada A."/>
            <person name="Yan M."/>
            <person name="Wang P."/>
            <person name="Xu J."/>
            <person name="Bruns T."/>
            <person name="Baldrian P."/>
            <person name="Vilgalys R."/>
            <person name="Henrissat B."/>
            <person name="Grigoriev I.V."/>
            <person name="Hibbett D."/>
            <person name="Nagy L.G."/>
            <person name="Martin F.M."/>
        </authorList>
    </citation>
    <scope>NUCLEOTIDE SEQUENCE</scope>
    <source>
        <strain evidence="1">BED1</strain>
    </source>
</reference>
<organism evidence="1 2">
    <name type="scientific">Boletus edulis BED1</name>
    <dbReference type="NCBI Taxonomy" id="1328754"/>
    <lineage>
        <taxon>Eukaryota</taxon>
        <taxon>Fungi</taxon>
        <taxon>Dikarya</taxon>
        <taxon>Basidiomycota</taxon>
        <taxon>Agaricomycotina</taxon>
        <taxon>Agaricomycetes</taxon>
        <taxon>Agaricomycetidae</taxon>
        <taxon>Boletales</taxon>
        <taxon>Boletineae</taxon>
        <taxon>Boletaceae</taxon>
        <taxon>Boletoideae</taxon>
        <taxon>Boletus</taxon>
    </lineage>
</organism>
<protein>
    <submittedName>
        <fullName evidence="1">Uncharacterized protein</fullName>
    </submittedName>
</protein>
<name>A0AAD4BLV2_BOLED</name>
<sequence>MASRSSGFVEAINSPSCSIPAGHSDHQVELLAMDRNVRVAGWMTSKPKANLWWNIQTQKTSAIWRAGRDFIALRLTCGTANTESLIGWGGCPREFPIPHVAHHLRDKWMEALS</sequence>
<accession>A0AAD4BLV2</accession>
<dbReference type="AlphaFoldDB" id="A0AAD4BLV2"/>
<reference evidence="1" key="2">
    <citation type="journal article" date="2020" name="Nat. Commun.">
        <title>Large-scale genome sequencing of mycorrhizal fungi provides insights into the early evolution of symbiotic traits.</title>
        <authorList>
            <person name="Miyauchi S."/>
            <person name="Kiss E."/>
            <person name="Kuo A."/>
            <person name="Drula E."/>
            <person name="Kohler A."/>
            <person name="Sanchez-Garcia M."/>
            <person name="Morin E."/>
            <person name="Andreopoulos B."/>
            <person name="Barry K.W."/>
            <person name="Bonito G."/>
            <person name="Buee M."/>
            <person name="Carver A."/>
            <person name="Chen C."/>
            <person name="Cichocki N."/>
            <person name="Clum A."/>
            <person name="Culley D."/>
            <person name="Crous P.W."/>
            <person name="Fauchery L."/>
            <person name="Girlanda M."/>
            <person name="Hayes R.D."/>
            <person name="Keri Z."/>
            <person name="LaButti K."/>
            <person name="Lipzen A."/>
            <person name="Lombard V."/>
            <person name="Magnuson J."/>
            <person name="Maillard F."/>
            <person name="Murat C."/>
            <person name="Nolan M."/>
            <person name="Ohm R.A."/>
            <person name="Pangilinan J."/>
            <person name="Pereira M.F."/>
            <person name="Perotto S."/>
            <person name="Peter M."/>
            <person name="Pfister S."/>
            <person name="Riley R."/>
            <person name="Sitrit Y."/>
            <person name="Stielow J.B."/>
            <person name="Szollosi G."/>
            <person name="Zifcakova L."/>
            <person name="Stursova M."/>
            <person name="Spatafora J.W."/>
            <person name="Tedersoo L."/>
            <person name="Vaario L.M."/>
            <person name="Yamada A."/>
            <person name="Yan M."/>
            <person name="Wang P."/>
            <person name="Xu J."/>
            <person name="Bruns T."/>
            <person name="Baldrian P."/>
            <person name="Vilgalys R."/>
            <person name="Dunand C."/>
            <person name="Henrissat B."/>
            <person name="Grigoriev I.V."/>
            <person name="Hibbett D."/>
            <person name="Nagy L.G."/>
            <person name="Martin F.M."/>
        </authorList>
    </citation>
    <scope>NUCLEOTIDE SEQUENCE</scope>
    <source>
        <strain evidence="1">BED1</strain>
    </source>
</reference>
<evidence type="ECO:0000313" key="1">
    <source>
        <dbReference type="EMBL" id="KAF8433897.1"/>
    </source>
</evidence>